<feature type="transmembrane region" description="Helical" evidence="1">
    <location>
        <begin position="176"/>
        <end position="202"/>
    </location>
</feature>
<reference evidence="2 4" key="1">
    <citation type="journal article" date="2014" name="ISME J.">
        <title>Trehalose/2-sulfotrehalose biosynthesis and glycine-betaine uptake are widely spread mechanisms for osmoadaptation in the Halobacteriales.</title>
        <authorList>
            <person name="Youssef N.H."/>
            <person name="Savage-Ashlock K.N."/>
            <person name="McCully A.L."/>
            <person name="Luedtke B."/>
            <person name="Shaw E.I."/>
            <person name="Hoff W.D."/>
            <person name="Elshahed M.S."/>
        </authorList>
    </citation>
    <scope>NUCLEOTIDE SEQUENCE [LARGE SCALE GENOMIC DNA]</scope>
    <source>
        <strain evidence="2 4">DX253</strain>
    </source>
</reference>
<dbReference type="AlphaFoldDB" id="E7QSS7"/>
<keyword evidence="1" id="KW-0812">Transmembrane</keyword>
<organism evidence="2 4">
    <name type="scientific">Haladaptatus paucihalophilus DX253</name>
    <dbReference type="NCBI Taxonomy" id="797209"/>
    <lineage>
        <taxon>Archaea</taxon>
        <taxon>Methanobacteriati</taxon>
        <taxon>Methanobacteriota</taxon>
        <taxon>Stenosarchaea group</taxon>
        <taxon>Halobacteria</taxon>
        <taxon>Halobacteriales</taxon>
        <taxon>Haladaptataceae</taxon>
        <taxon>Haladaptatus</taxon>
    </lineage>
</organism>
<accession>E7QSS7</accession>
<feature type="transmembrane region" description="Helical" evidence="1">
    <location>
        <begin position="97"/>
        <end position="126"/>
    </location>
</feature>
<dbReference type="eggNOG" id="arCOG01465">
    <property type="taxonomic scope" value="Archaea"/>
</dbReference>
<evidence type="ECO:0000313" key="3">
    <source>
        <dbReference type="EMBL" id="SHK07603.1"/>
    </source>
</evidence>
<dbReference type="PATRIC" id="fig|797209.4.peg.1849"/>
<keyword evidence="1" id="KW-1133">Transmembrane helix</keyword>
<keyword evidence="1" id="KW-0472">Membrane</keyword>
<feature type="transmembrane region" description="Helical" evidence="1">
    <location>
        <begin position="222"/>
        <end position="243"/>
    </location>
</feature>
<feature type="transmembrane region" description="Helical" evidence="1">
    <location>
        <begin position="21"/>
        <end position="43"/>
    </location>
</feature>
<dbReference type="InterPro" id="IPR051784">
    <property type="entry name" value="Nod_factor_ABC_transporter"/>
</dbReference>
<dbReference type="OrthoDB" id="312397at2157"/>
<dbReference type="EMBL" id="FRAN01000001">
    <property type="protein sequence ID" value="SHK07603.1"/>
    <property type="molecule type" value="Genomic_DNA"/>
</dbReference>
<feature type="transmembrane region" description="Helical" evidence="1">
    <location>
        <begin position="132"/>
        <end position="164"/>
    </location>
</feature>
<evidence type="ECO:0000313" key="5">
    <source>
        <dbReference type="Proteomes" id="UP000184203"/>
    </source>
</evidence>
<keyword evidence="5" id="KW-1185">Reference proteome</keyword>
<name>E7QSS7_HALPU</name>
<evidence type="ECO:0000313" key="4">
    <source>
        <dbReference type="Proteomes" id="UP000003751"/>
    </source>
</evidence>
<dbReference type="PANTHER" id="PTHR43229">
    <property type="entry name" value="NODULATION PROTEIN J"/>
    <property type="match status" value="1"/>
</dbReference>
<evidence type="ECO:0000313" key="2">
    <source>
        <dbReference type="EMBL" id="EFW92486.1"/>
    </source>
</evidence>
<protein>
    <submittedName>
        <fullName evidence="3">ABC-2 type transport system permease protein</fullName>
    </submittedName>
</protein>
<dbReference type="Proteomes" id="UP000184203">
    <property type="component" value="Unassembled WGS sequence"/>
</dbReference>
<dbReference type="RefSeq" id="WP_007979091.1">
    <property type="nucleotide sequence ID" value="NZ_AEMG01000007.1"/>
</dbReference>
<dbReference type="Proteomes" id="UP000003751">
    <property type="component" value="Unassembled WGS sequence"/>
</dbReference>
<reference evidence="3" key="3">
    <citation type="submission" date="2016-11" db="EMBL/GenBank/DDBJ databases">
        <authorList>
            <person name="Jaros S."/>
            <person name="Januszkiewicz K."/>
            <person name="Wedrychowicz H."/>
        </authorList>
    </citation>
    <scope>NUCLEOTIDE SEQUENCE [LARGE SCALE GENOMIC DNA]</scope>
    <source>
        <strain evidence="3">DX253</strain>
    </source>
</reference>
<proteinExistence type="predicted"/>
<dbReference type="EMBL" id="AEMG01000007">
    <property type="protein sequence ID" value="EFW92486.1"/>
    <property type="molecule type" value="Genomic_DNA"/>
</dbReference>
<reference evidence="5" key="2">
    <citation type="submission" date="2016-11" db="EMBL/GenBank/DDBJ databases">
        <authorList>
            <person name="Varghese N."/>
            <person name="Submissions S."/>
        </authorList>
    </citation>
    <scope>NUCLEOTIDE SEQUENCE [LARGE SCALE GENOMIC DNA]</scope>
    <source>
        <strain evidence="5">DX253</strain>
    </source>
</reference>
<evidence type="ECO:0000256" key="1">
    <source>
        <dbReference type="SAM" id="Phobius"/>
    </source>
</evidence>
<gene>
    <name evidence="3" type="ORF">SAMN05444342_0490</name>
    <name evidence="2" type="ORF">ZOD2009_09263</name>
</gene>
<sequence length="256" mass="27977">MSNYVLFRGNFIKSYILLKRYIVNTVAQIGTIYILFLLIFFGGQAVAGRSLNDSLGGIIVGFFLFTMTQIAFSSLAQTMTQEAQWGTLEQLYMTPFGIGRVITIQTVVNLLWSFVWGSLILVLMLVTTGETLIIDFVTVVPLGILTIASAIGLGFALGGLALLYKRISAAFQLMQFVFIGLLSAPVTDVPLAKFLPLSLGSYLLRQSMQNGTSLWNIDPTDLGILVGVAVVYTVVGYVAFTLCQRRARKLGVLGDY</sequence>
<dbReference type="PANTHER" id="PTHR43229:SF6">
    <property type="entry name" value="ABC-TYPE MULTIDRUG TRANSPORT SYSTEM, PERMEASE COMPONENT"/>
    <property type="match status" value="1"/>
</dbReference>
<feature type="transmembrane region" description="Helical" evidence="1">
    <location>
        <begin position="55"/>
        <end position="76"/>
    </location>
</feature>
<dbReference type="STRING" id="797209.GCA_000376445_00449"/>